<evidence type="ECO:0000313" key="17">
    <source>
        <dbReference type="EMBL" id="SHL68506.1"/>
    </source>
</evidence>
<evidence type="ECO:0000256" key="2">
    <source>
        <dbReference type="ARBA" id="ARBA00009810"/>
    </source>
</evidence>
<proteinExistence type="inferred from homology"/>
<dbReference type="Pfam" id="PF00593">
    <property type="entry name" value="TonB_dep_Rec_b-barrel"/>
    <property type="match status" value="1"/>
</dbReference>
<dbReference type="InterPro" id="IPR010949">
    <property type="entry name" value="TonB_Hb/transfer/lactofer_rcpt"/>
</dbReference>
<dbReference type="InterPro" id="IPR037066">
    <property type="entry name" value="Plug_dom_sf"/>
</dbReference>
<dbReference type="GO" id="GO:0015344">
    <property type="term" value="F:siderophore uptake transmembrane transporter activity"/>
    <property type="evidence" value="ECO:0007669"/>
    <property type="project" value="TreeGrafter"/>
</dbReference>
<comment type="similarity">
    <text evidence="2 11 13">Belongs to the TonB-dependent receptor family.</text>
</comment>
<dbReference type="NCBIfam" id="TIGR01786">
    <property type="entry name" value="TonB-hemlactrns"/>
    <property type="match status" value="1"/>
</dbReference>
<evidence type="ECO:0000313" key="18">
    <source>
        <dbReference type="Proteomes" id="UP000186002"/>
    </source>
</evidence>
<keyword evidence="5 11" id="KW-0812">Transmembrane</keyword>
<feature type="short sequence motif" description="TonB C-terminal box" evidence="12">
    <location>
        <begin position="715"/>
        <end position="732"/>
    </location>
</feature>
<organism evidence="17 18">
    <name type="scientific">Roseibium suaedae</name>
    <dbReference type="NCBI Taxonomy" id="735517"/>
    <lineage>
        <taxon>Bacteria</taxon>
        <taxon>Pseudomonadati</taxon>
        <taxon>Pseudomonadota</taxon>
        <taxon>Alphaproteobacteria</taxon>
        <taxon>Hyphomicrobiales</taxon>
        <taxon>Stappiaceae</taxon>
        <taxon>Roseibium</taxon>
    </lineage>
</organism>
<feature type="signal peptide" evidence="14">
    <location>
        <begin position="1"/>
        <end position="27"/>
    </location>
</feature>
<keyword evidence="3 11" id="KW-0813">Transport</keyword>
<dbReference type="InterPro" id="IPR039426">
    <property type="entry name" value="TonB-dep_rcpt-like"/>
</dbReference>
<evidence type="ECO:0000256" key="4">
    <source>
        <dbReference type="ARBA" id="ARBA00022452"/>
    </source>
</evidence>
<evidence type="ECO:0000256" key="8">
    <source>
        <dbReference type="ARBA" id="ARBA00023136"/>
    </source>
</evidence>
<feature type="domain" description="TonB-dependent receptor-like beta-barrel" evidence="15">
    <location>
        <begin position="243"/>
        <end position="694"/>
    </location>
</feature>
<dbReference type="RefSeq" id="WP_084081723.1">
    <property type="nucleotide sequence ID" value="NZ_FRBW01000001.1"/>
</dbReference>
<dbReference type="InterPro" id="IPR012910">
    <property type="entry name" value="Plug_dom"/>
</dbReference>
<evidence type="ECO:0000256" key="13">
    <source>
        <dbReference type="RuleBase" id="RU003357"/>
    </source>
</evidence>
<keyword evidence="10 11" id="KW-0998">Cell outer membrane</keyword>
<dbReference type="GO" id="GO:0044718">
    <property type="term" value="P:siderophore transmembrane transport"/>
    <property type="evidence" value="ECO:0007669"/>
    <property type="project" value="TreeGrafter"/>
</dbReference>
<protein>
    <submittedName>
        <fullName evidence="17">Hemoglobin/transferrin/lactoferrin receptor protein</fullName>
    </submittedName>
</protein>
<keyword evidence="4 11" id="KW-1134">Transmembrane beta strand</keyword>
<dbReference type="Gene3D" id="2.40.170.20">
    <property type="entry name" value="TonB-dependent receptor, beta-barrel domain"/>
    <property type="match status" value="1"/>
</dbReference>
<keyword evidence="6 14" id="KW-0732">Signal</keyword>
<dbReference type="OrthoDB" id="9796221at2"/>
<evidence type="ECO:0000256" key="12">
    <source>
        <dbReference type="PROSITE-ProRule" id="PRU10144"/>
    </source>
</evidence>
<reference evidence="17 18" key="1">
    <citation type="submission" date="2016-11" db="EMBL/GenBank/DDBJ databases">
        <authorList>
            <person name="Jaros S."/>
            <person name="Januszkiewicz K."/>
            <person name="Wedrychowicz H."/>
        </authorList>
    </citation>
    <scope>NUCLEOTIDE SEQUENCE [LARGE SCALE GENOMIC DNA]</scope>
    <source>
        <strain evidence="17 18">DSM 22153</strain>
    </source>
</reference>
<dbReference type="PANTHER" id="PTHR30069">
    <property type="entry name" value="TONB-DEPENDENT OUTER MEMBRANE RECEPTOR"/>
    <property type="match status" value="1"/>
</dbReference>
<dbReference type="InterPro" id="IPR036942">
    <property type="entry name" value="Beta-barrel_TonB_sf"/>
</dbReference>
<evidence type="ECO:0000256" key="1">
    <source>
        <dbReference type="ARBA" id="ARBA00004571"/>
    </source>
</evidence>
<gene>
    <name evidence="17" type="ORF">SAMN05444272_1214</name>
</gene>
<keyword evidence="7 13" id="KW-0798">TonB box</keyword>
<dbReference type="STRING" id="735517.SAMN05444272_1214"/>
<evidence type="ECO:0000256" key="6">
    <source>
        <dbReference type="ARBA" id="ARBA00022729"/>
    </source>
</evidence>
<evidence type="ECO:0000256" key="10">
    <source>
        <dbReference type="ARBA" id="ARBA00023237"/>
    </source>
</evidence>
<feature type="chain" id="PRO_5012297022" evidence="14">
    <location>
        <begin position="28"/>
        <end position="732"/>
    </location>
</feature>
<evidence type="ECO:0000256" key="11">
    <source>
        <dbReference type="PROSITE-ProRule" id="PRU01360"/>
    </source>
</evidence>
<evidence type="ECO:0000256" key="3">
    <source>
        <dbReference type="ARBA" id="ARBA00022448"/>
    </source>
</evidence>
<keyword evidence="9 17" id="KW-0675">Receptor</keyword>
<dbReference type="GO" id="GO:0015232">
    <property type="term" value="F:heme transmembrane transporter activity"/>
    <property type="evidence" value="ECO:0007669"/>
    <property type="project" value="InterPro"/>
</dbReference>
<dbReference type="Pfam" id="PF07715">
    <property type="entry name" value="Plug"/>
    <property type="match status" value="1"/>
</dbReference>
<evidence type="ECO:0000259" key="15">
    <source>
        <dbReference type="Pfam" id="PF00593"/>
    </source>
</evidence>
<dbReference type="Gene3D" id="2.170.130.10">
    <property type="entry name" value="TonB-dependent receptor, plug domain"/>
    <property type="match status" value="1"/>
</dbReference>
<dbReference type="CDD" id="cd01347">
    <property type="entry name" value="ligand_gated_channel"/>
    <property type="match status" value="1"/>
</dbReference>
<name>A0A1M7CMM3_9HYPH</name>
<dbReference type="EMBL" id="FRBW01000001">
    <property type="protein sequence ID" value="SHL68506.1"/>
    <property type="molecule type" value="Genomic_DNA"/>
</dbReference>
<evidence type="ECO:0000256" key="9">
    <source>
        <dbReference type="ARBA" id="ARBA00023170"/>
    </source>
</evidence>
<evidence type="ECO:0000259" key="16">
    <source>
        <dbReference type="Pfam" id="PF07715"/>
    </source>
</evidence>
<evidence type="ECO:0000256" key="7">
    <source>
        <dbReference type="ARBA" id="ARBA00023077"/>
    </source>
</evidence>
<dbReference type="AlphaFoldDB" id="A0A1M7CMM3"/>
<accession>A0A1M7CMM3</accession>
<comment type="subcellular location">
    <subcellularLocation>
        <location evidence="1 11">Cell outer membrane</location>
        <topology evidence="1 11">Multi-pass membrane protein</topology>
    </subcellularLocation>
</comment>
<keyword evidence="18" id="KW-1185">Reference proteome</keyword>
<evidence type="ECO:0000256" key="5">
    <source>
        <dbReference type="ARBA" id="ARBA00022692"/>
    </source>
</evidence>
<keyword evidence="8 11" id="KW-0472">Membrane</keyword>
<dbReference type="InterPro" id="IPR011276">
    <property type="entry name" value="TonB_haem/Hb_rcpt"/>
</dbReference>
<dbReference type="Proteomes" id="UP000186002">
    <property type="component" value="Unassembled WGS sequence"/>
</dbReference>
<dbReference type="InterPro" id="IPR000531">
    <property type="entry name" value="Beta-barrel_TonB"/>
</dbReference>
<dbReference type="PROSITE" id="PS01156">
    <property type="entry name" value="TONB_DEPENDENT_REC_2"/>
    <property type="match status" value="1"/>
</dbReference>
<dbReference type="PANTHER" id="PTHR30069:SF29">
    <property type="entry name" value="HEMOGLOBIN AND HEMOGLOBIN-HAPTOGLOBIN-BINDING PROTEIN 1-RELATED"/>
    <property type="match status" value="1"/>
</dbReference>
<dbReference type="SUPFAM" id="SSF56935">
    <property type="entry name" value="Porins"/>
    <property type="match status" value="1"/>
</dbReference>
<evidence type="ECO:0000256" key="14">
    <source>
        <dbReference type="SAM" id="SignalP"/>
    </source>
</evidence>
<dbReference type="NCBIfam" id="TIGR01785">
    <property type="entry name" value="TonB-hemin"/>
    <property type="match status" value="1"/>
</dbReference>
<dbReference type="InterPro" id="IPR010917">
    <property type="entry name" value="TonB_rcpt_CS"/>
</dbReference>
<sequence>MSHHARMTLLLAGTVIGTLGGWTSAHAQNAAAAATEAAEEGTADQATLLQKLVSKFQEAEVTGATVSTVTSQQLDERQVTTLKDLNKIDPSVDFNTDNGSVNIRGLDGSRVLTTIDGVPVPWMNEPIFGAQGGVSTFGFDALSQVDILKGGDSSRYGSGVLGGMMGLRTITAEDIISGGKTWGGESKVSYDSSDRSVSLSQAAAARVGATSVLLQGGYKMGHETYTQGDIGGTGTTRTKANPADYDQYNVLGKIFHDFDGGHRVGVIAEHYRSKDDVDALTSRSSTYSDYDTIEESERTRVSLQYDYDAQSDNPFLDEGHALVYWQQLKLNYDSEAIRTGSLAGQYDRGDELTRDGFGGHLDGSKTLQLLGQENRFLFGMDGYFGESTQYTSGKDACSVSYSFACSFYHTNQSYQPDVDTRTFAAFLEDRIALGNSGFAITPGVRFDWYTHNPSVSAGYAANDSAFDLDKNTDSAVSGKFMAEYGWSFGRVYGQWAQGFRAPTADELFTTYGSPATYLTIGNPNLKAETSNNFELGLQLGDDQFGGGAATFLNFYKNFIDTRSVTAASLGLSGYPYGITQYINRQDVRIYGAEANVHWRFRPNWKVSASVALINGEDADTGETIKSIPPFRGILDLAYDDGTWGAGATWTVASGRDNVGLSRGNAPGYGLLDFRASYKPEQIAGLSLSASVENVFDQTYYNAVRLPTSSLSQSDLYYSESGRTFKANLTYKF</sequence>
<dbReference type="PROSITE" id="PS52016">
    <property type="entry name" value="TONB_DEPENDENT_REC_3"/>
    <property type="match status" value="1"/>
</dbReference>
<feature type="domain" description="TonB-dependent receptor plug" evidence="16">
    <location>
        <begin position="62"/>
        <end position="163"/>
    </location>
</feature>
<dbReference type="GO" id="GO:0009279">
    <property type="term" value="C:cell outer membrane"/>
    <property type="evidence" value="ECO:0007669"/>
    <property type="project" value="UniProtKB-SubCell"/>
</dbReference>